<protein>
    <submittedName>
        <fullName evidence="2">Uncharacterized protein</fullName>
    </submittedName>
</protein>
<dbReference type="AlphaFoldDB" id="A0AAV7QJ46"/>
<proteinExistence type="predicted"/>
<evidence type="ECO:0000313" key="3">
    <source>
        <dbReference type="Proteomes" id="UP001066276"/>
    </source>
</evidence>
<sequence>MHARTLPQKADLVLKAEALAWLPLGCQKNMRTALDAERSTRALRDRRHCQKSEPDACRSERETGSVRVRARLRAQKGGRSSKAKCHSIPALTRQL</sequence>
<evidence type="ECO:0000256" key="1">
    <source>
        <dbReference type="SAM" id="MobiDB-lite"/>
    </source>
</evidence>
<evidence type="ECO:0000313" key="2">
    <source>
        <dbReference type="EMBL" id="KAJ1139492.1"/>
    </source>
</evidence>
<reference evidence="2" key="1">
    <citation type="journal article" date="2022" name="bioRxiv">
        <title>Sequencing and chromosome-scale assembly of the giantPleurodeles waltlgenome.</title>
        <authorList>
            <person name="Brown T."/>
            <person name="Elewa A."/>
            <person name="Iarovenko S."/>
            <person name="Subramanian E."/>
            <person name="Araus A.J."/>
            <person name="Petzold A."/>
            <person name="Susuki M."/>
            <person name="Suzuki K.-i.T."/>
            <person name="Hayashi T."/>
            <person name="Toyoda A."/>
            <person name="Oliveira C."/>
            <person name="Osipova E."/>
            <person name="Leigh N.D."/>
            <person name="Simon A."/>
            <person name="Yun M.H."/>
        </authorList>
    </citation>
    <scope>NUCLEOTIDE SEQUENCE</scope>
    <source>
        <strain evidence="2">20211129_DDA</strain>
        <tissue evidence="2">Liver</tissue>
    </source>
</reference>
<feature type="region of interest" description="Disordered" evidence="1">
    <location>
        <begin position="73"/>
        <end position="95"/>
    </location>
</feature>
<organism evidence="2 3">
    <name type="scientific">Pleurodeles waltl</name>
    <name type="common">Iberian ribbed newt</name>
    <dbReference type="NCBI Taxonomy" id="8319"/>
    <lineage>
        <taxon>Eukaryota</taxon>
        <taxon>Metazoa</taxon>
        <taxon>Chordata</taxon>
        <taxon>Craniata</taxon>
        <taxon>Vertebrata</taxon>
        <taxon>Euteleostomi</taxon>
        <taxon>Amphibia</taxon>
        <taxon>Batrachia</taxon>
        <taxon>Caudata</taxon>
        <taxon>Salamandroidea</taxon>
        <taxon>Salamandridae</taxon>
        <taxon>Pleurodelinae</taxon>
        <taxon>Pleurodeles</taxon>
    </lineage>
</organism>
<dbReference type="EMBL" id="JANPWB010000010">
    <property type="protein sequence ID" value="KAJ1139492.1"/>
    <property type="molecule type" value="Genomic_DNA"/>
</dbReference>
<comment type="caution">
    <text evidence="2">The sequence shown here is derived from an EMBL/GenBank/DDBJ whole genome shotgun (WGS) entry which is preliminary data.</text>
</comment>
<keyword evidence="3" id="KW-1185">Reference proteome</keyword>
<dbReference type="Proteomes" id="UP001066276">
    <property type="component" value="Chromosome 6"/>
</dbReference>
<feature type="compositionally biased region" description="Basic residues" evidence="1">
    <location>
        <begin position="73"/>
        <end position="85"/>
    </location>
</feature>
<name>A0AAV7QJ46_PLEWA</name>
<accession>A0AAV7QJ46</accession>
<gene>
    <name evidence="2" type="ORF">NDU88_005863</name>
</gene>